<dbReference type="OrthoDB" id="3051727at2759"/>
<evidence type="ECO:0000313" key="2">
    <source>
        <dbReference type="EMBL" id="KIK24845.1"/>
    </source>
</evidence>
<organism evidence="2 3">
    <name type="scientific">Pisolithus microcarpus 441</name>
    <dbReference type="NCBI Taxonomy" id="765257"/>
    <lineage>
        <taxon>Eukaryota</taxon>
        <taxon>Fungi</taxon>
        <taxon>Dikarya</taxon>
        <taxon>Basidiomycota</taxon>
        <taxon>Agaricomycotina</taxon>
        <taxon>Agaricomycetes</taxon>
        <taxon>Agaricomycetidae</taxon>
        <taxon>Boletales</taxon>
        <taxon>Sclerodermatineae</taxon>
        <taxon>Pisolithaceae</taxon>
        <taxon>Pisolithus</taxon>
    </lineage>
</organism>
<reference evidence="2 3" key="1">
    <citation type="submission" date="2014-04" db="EMBL/GenBank/DDBJ databases">
        <authorList>
            <consortium name="DOE Joint Genome Institute"/>
            <person name="Kuo A."/>
            <person name="Kohler A."/>
            <person name="Costa M.D."/>
            <person name="Nagy L.G."/>
            <person name="Floudas D."/>
            <person name="Copeland A."/>
            <person name="Barry K.W."/>
            <person name="Cichocki N."/>
            <person name="Veneault-Fourrey C."/>
            <person name="LaButti K."/>
            <person name="Lindquist E.A."/>
            <person name="Lipzen A."/>
            <person name="Lundell T."/>
            <person name="Morin E."/>
            <person name="Murat C."/>
            <person name="Sun H."/>
            <person name="Tunlid A."/>
            <person name="Henrissat B."/>
            <person name="Grigoriev I.V."/>
            <person name="Hibbett D.S."/>
            <person name="Martin F."/>
            <person name="Nordberg H.P."/>
            <person name="Cantor M.N."/>
            <person name="Hua S.X."/>
        </authorList>
    </citation>
    <scope>NUCLEOTIDE SEQUENCE [LARGE SCALE GENOMIC DNA]</scope>
    <source>
        <strain evidence="2 3">441</strain>
    </source>
</reference>
<dbReference type="Proteomes" id="UP000054018">
    <property type="component" value="Unassembled WGS sequence"/>
</dbReference>
<reference evidence="3" key="2">
    <citation type="submission" date="2015-01" db="EMBL/GenBank/DDBJ databases">
        <title>Evolutionary Origins and Diversification of the Mycorrhizal Mutualists.</title>
        <authorList>
            <consortium name="DOE Joint Genome Institute"/>
            <consortium name="Mycorrhizal Genomics Consortium"/>
            <person name="Kohler A."/>
            <person name="Kuo A."/>
            <person name="Nagy L.G."/>
            <person name="Floudas D."/>
            <person name="Copeland A."/>
            <person name="Barry K.W."/>
            <person name="Cichocki N."/>
            <person name="Veneault-Fourrey C."/>
            <person name="LaButti K."/>
            <person name="Lindquist E.A."/>
            <person name="Lipzen A."/>
            <person name="Lundell T."/>
            <person name="Morin E."/>
            <person name="Murat C."/>
            <person name="Riley R."/>
            <person name="Ohm R."/>
            <person name="Sun H."/>
            <person name="Tunlid A."/>
            <person name="Henrissat B."/>
            <person name="Grigoriev I.V."/>
            <person name="Hibbett D.S."/>
            <person name="Martin F."/>
        </authorList>
    </citation>
    <scope>NUCLEOTIDE SEQUENCE [LARGE SCALE GENOMIC DNA]</scope>
    <source>
        <strain evidence="3">441</strain>
    </source>
</reference>
<feature type="signal peptide" evidence="1">
    <location>
        <begin position="1"/>
        <end position="28"/>
    </location>
</feature>
<keyword evidence="3" id="KW-1185">Reference proteome</keyword>
<accession>A0A0C9YIF7</accession>
<evidence type="ECO:0000256" key="1">
    <source>
        <dbReference type="SAM" id="SignalP"/>
    </source>
</evidence>
<sequence length="109" mass="12484">MAQNIPGRRGPGWLRSCWMASRIRAVERLPVAPLLLLLCLKLQCWDHHGAATESRYRYKQPVYRRREVASTNCWKLQLLMEGTCRRNAGCLNSLCGKQKNRRGDSLGEG</sequence>
<dbReference type="EMBL" id="KN833713">
    <property type="protein sequence ID" value="KIK24845.1"/>
    <property type="molecule type" value="Genomic_DNA"/>
</dbReference>
<feature type="chain" id="PRO_5002217591" evidence="1">
    <location>
        <begin position="29"/>
        <end position="109"/>
    </location>
</feature>
<keyword evidence="1" id="KW-0732">Signal</keyword>
<proteinExistence type="predicted"/>
<dbReference type="HOGENOM" id="CLU_2185004_0_0_1"/>
<evidence type="ECO:0000313" key="3">
    <source>
        <dbReference type="Proteomes" id="UP000054018"/>
    </source>
</evidence>
<protein>
    <submittedName>
        <fullName evidence="2">Uncharacterized protein</fullName>
    </submittedName>
</protein>
<name>A0A0C9YIF7_9AGAM</name>
<dbReference type="AlphaFoldDB" id="A0A0C9YIF7"/>
<gene>
    <name evidence="2" type="ORF">PISMIDRAFT_377855</name>
</gene>